<sequence>MSVAVAPASLLAPAPVAALRLAVDAGCRDHAAADALVDRVCGWVRAATLGRVPEPAVASTHLAPGPRPRVVVVATWHATPDLDTTLAAALLTRAGRELAASAVVVQTASIRLTSPGRDPGGAWLALAEHEQRRSGRLVRFAGHDRLAGSLTVRQVESTTAVERVEGLAGCEVSPDSVLHLDGWARPTWTDRGCVLLVQRGARGLVPYEARHQQACCVDH</sequence>
<reference evidence="1 2" key="1">
    <citation type="submission" date="2021-05" db="EMBL/GenBank/DDBJ databases">
        <title>Complete genome of Nocardioides aquaticus KCTC 9944T isolated from meromictic and hypersaline Ekho Lake, Antarctica.</title>
        <authorList>
            <person name="Hwang K."/>
            <person name="Kim K.M."/>
            <person name="Choe H."/>
        </authorList>
    </citation>
    <scope>NUCLEOTIDE SEQUENCE [LARGE SCALE GENOMIC DNA]</scope>
    <source>
        <strain evidence="1 2">KCTC 9944</strain>
    </source>
</reference>
<dbReference type="Proteomes" id="UP000679307">
    <property type="component" value="Chromosome"/>
</dbReference>
<organism evidence="1 2">
    <name type="scientific">Nocardioides aquaticus</name>
    <dbReference type="NCBI Taxonomy" id="160826"/>
    <lineage>
        <taxon>Bacteria</taxon>
        <taxon>Bacillati</taxon>
        <taxon>Actinomycetota</taxon>
        <taxon>Actinomycetes</taxon>
        <taxon>Propionibacteriales</taxon>
        <taxon>Nocardioidaceae</taxon>
        <taxon>Nocardioides</taxon>
    </lineage>
</organism>
<gene>
    <name evidence="1" type="ORF">ENKNEFLB_00943</name>
</gene>
<name>A0ABX8EFA3_9ACTN</name>
<dbReference type="EMBL" id="CP075371">
    <property type="protein sequence ID" value="QVT78565.1"/>
    <property type="molecule type" value="Genomic_DNA"/>
</dbReference>
<proteinExistence type="predicted"/>
<evidence type="ECO:0008006" key="3">
    <source>
        <dbReference type="Google" id="ProtNLM"/>
    </source>
</evidence>
<evidence type="ECO:0000313" key="1">
    <source>
        <dbReference type="EMBL" id="QVT78565.1"/>
    </source>
</evidence>
<evidence type="ECO:0000313" key="2">
    <source>
        <dbReference type="Proteomes" id="UP000679307"/>
    </source>
</evidence>
<protein>
    <recommendedName>
        <fullName evidence="3">PE-PGRS family protein</fullName>
    </recommendedName>
</protein>
<accession>A0ABX8EFA3</accession>
<keyword evidence="2" id="KW-1185">Reference proteome</keyword>